<dbReference type="AlphaFoldDB" id="A0A223CZI8"/>
<reference evidence="4 5" key="1">
    <citation type="journal article" date="2015" name="Int. J. Syst. Evol. Microbiol.">
        <title>Tumebacillus algifaecis sp. nov., isolated from decomposing algal scum.</title>
        <authorList>
            <person name="Wu Y.F."/>
            <person name="Zhang B."/>
            <person name="Xing P."/>
            <person name="Wu Q.L."/>
            <person name="Liu S.J."/>
        </authorList>
    </citation>
    <scope>NUCLEOTIDE SEQUENCE [LARGE SCALE GENOMIC DNA]</scope>
    <source>
        <strain evidence="4 5">THMBR28</strain>
    </source>
</reference>
<feature type="transmembrane region" description="Helical" evidence="2">
    <location>
        <begin position="67"/>
        <end position="85"/>
    </location>
</feature>
<evidence type="ECO:0000313" key="4">
    <source>
        <dbReference type="EMBL" id="ASS74780.1"/>
    </source>
</evidence>
<dbReference type="OrthoDB" id="2379986at2"/>
<dbReference type="EMBL" id="CP022657">
    <property type="protein sequence ID" value="ASS74780.1"/>
    <property type="molecule type" value="Genomic_DNA"/>
</dbReference>
<protein>
    <recommendedName>
        <fullName evidence="3">Protein-glutamine gamma-glutamyltransferase-like C-terminal domain-containing protein</fullName>
    </recommendedName>
</protein>
<feature type="region of interest" description="Disordered" evidence="1">
    <location>
        <begin position="401"/>
        <end position="425"/>
    </location>
</feature>
<feature type="transmembrane region" description="Helical" evidence="2">
    <location>
        <begin position="9"/>
        <end position="31"/>
    </location>
</feature>
<sequence length="425" mass="48141">MNKAIRKVILFGLASQAFAVTTMFTILSGLLEHGTRYIPAFAGTAVALILVAMLVYRRNNLTERRTFLIAGMVTMGLGVAGMAWIDSAQLLFPLLIFGGLGAFMLLRMSQTIDDMRYIRQSLLDQYKLDLQLIFAFIVFTIFFQDDSTWQTKMVPFFVIFLFLRMTALSMASRLQRGVKGNTTRLETLQNNLPALFVGVILIAAWVLNTIGVPVFRWFVGIAMTVLGPIFYAVGHIVEYLANWLSGHKNPDGQKVIDDLIEGIGVPPDEDFYFDSDAWNPFNETTLFVLAAIGLAILILYFFRRMKRAQQLQAAIGIVEMREFIHSDKPQKGNVQAAPASGRLTEMRKIYRRFLHAMKQTGHKRNKGETALEYIQKISSQQPDLQSSMQELTDYYMQERYGDRSVQDQLPRADSLSRELSGPDKK</sequence>
<keyword evidence="2" id="KW-0472">Membrane</keyword>
<feature type="transmembrane region" description="Helical" evidence="2">
    <location>
        <begin position="195"/>
        <end position="218"/>
    </location>
</feature>
<evidence type="ECO:0000259" key="3">
    <source>
        <dbReference type="Pfam" id="PF13559"/>
    </source>
</evidence>
<feature type="transmembrane region" description="Helical" evidence="2">
    <location>
        <begin position="91"/>
        <end position="108"/>
    </location>
</feature>
<evidence type="ECO:0000313" key="5">
    <source>
        <dbReference type="Proteomes" id="UP000214688"/>
    </source>
</evidence>
<organism evidence="4 5">
    <name type="scientific">Tumebacillus algifaecis</name>
    <dbReference type="NCBI Taxonomy" id="1214604"/>
    <lineage>
        <taxon>Bacteria</taxon>
        <taxon>Bacillati</taxon>
        <taxon>Bacillota</taxon>
        <taxon>Bacilli</taxon>
        <taxon>Bacillales</taxon>
        <taxon>Alicyclobacillaceae</taxon>
        <taxon>Tumebacillus</taxon>
    </lineage>
</organism>
<evidence type="ECO:0000256" key="2">
    <source>
        <dbReference type="SAM" id="Phobius"/>
    </source>
</evidence>
<name>A0A223CZI8_9BACL</name>
<feature type="compositionally biased region" description="Basic and acidic residues" evidence="1">
    <location>
        <begin position="414"/>
        <end position="425"/>
    </location>
</feature>
<proteinExistence type="predicted"/>
<dbReference type="Proteomes" id="UP000214688">
    <property type="component" value="Chromosome"/>
</dbReference>
<feature type="transmembrane region" description="Helical" evidence="2">
    <location>
        <begin position="284"/>
        <end position="302"/>
    </location>
</feature>
<feature type="transmembrane region" description="Helical" evidence="2">
    <location>
        <begin position="37"/>
        <end position="55"/>
    </location>
</feature>
<feature type="transmembrane region" description="Helical" evidence="2">
    <location>
        <begin position="128"/>
        <end position="144"/>
    </location>
</feature>
<dbReference type="RefSeq" id="WP_094236030.1">
    <property type="nucleotide sequence ID" value="NZ_CP022657.1"/>
</dbReference>
<feature type="transmembrane region" description="Helical" evidence="2">
    <location>
        <begin position="156"/>
        <end position="174"/>
    </location>
</feature>
<gene>
    <name evidence="4" type="ORF">CIG75_07180</name>
</gene>
<dbReference type="KEGG" id="tab:CIG75_07180"/>
<evidence type="ECO:0000256" key="1">
    <source>
        <dbReference type="SAM" id="MobiDB-lite"/>
    </source>
</evidence>
<keyword evidence="2" id="KW-0812">Transmembrane</keyword>
<dbReference type="InterPro" id="IPR025403">
    <property type="entry name" value="TgpA-like_C"/>
</dbReference>
<keyword evidence="5" id="KW-1185">Reference proteome</keyword>
<accession>A0A223CZI8</accession>
<keyword evidence="2" id="KW-1133">Transmembrane helix</keyword>
<feature type="domain" description="Protein-glutamine gamma-glutamyltransferase-like C-terminal" evidence="3">
    <location>
        <begin position="349"/>
        <end position="407"/>
    </location>
</feature>
<dbReference type="Pfam" id="PF13559">
    <property type="entry name" value="DUF4129"/>
    <property type="match status" value="1"/>
</dbReference>